<comment type="caution">
    <text evidence="2">The sequence shown here is derived from an EMBL/GenBank/DDBJ whole genome shotgun (WGS) entry which is preliminary data.</text>
</comment>
<accession>A0A7C4UGM4</accession>
<feature type="transmembrane region" description="Helical" evidence="1">
    <location>
        <begin position="69"/>
        <end position="91"/>
    </location>
</feature>
<dbReference type="AlphaFoldDB" id="A0A7C4UGM4"/>
<dbReference type="EMBL" id="DTHG01000082">
    <property type="protein sequence ID" value="HGW92150.1"/>
    <property type="molecule type" value="Genomic_DNA"/>
</dbReference>
<evidence type="ECO:0008006" key="3">
    <source>
        <dbReference type="Google" id="ProtNLM"/>
    </source>
</evidence>
<evidence type="ECO:0000313" key="2">
    <source>
        <dbReference type="EMBL" id="HGW92150.1"/>
    </source>
</evidence>
<dbReference type="Gene3D" id="1.10.1760.20">
    <property type="match status" value="1"/>
</dbReference>
<feature type="transmembrane region" description="Helical" evidence="1">
    <location>
        <begin position="98"/>
        <end position="124"/>
    </location>
</feature>
<organism evidence="2">
    <name type="scientific">candidate division WOR-3 bacterium</name>
    <dbReference type="NCBI Taxonomy" id="2052148"/>
    <lineage>
        <taxon>Bacteria</taxon>
        <taxon>Bacteria division WOR-3</taxon>
    </lineage>
</organism>
<feature type="transmembrane region" description="Helical" evidence="1">
    <location>
        <begin position="130"/>
        <end position="159"/>
    </location>
</feature>
<reference evidence="2" key="1">
    <citation type="journal article" date="2020" name="mSystems">
        <title>Genome- and Community-Level Interaction Insights into Carbon Utilization and Element Cycling Functions of Hydrothermarchaeota in Hydrothermal Sediment.</title>
        <authorList>
            <person name="Zhou Z."/>
            <person name="Liu Y."/>
            <person name="Xu W."/>
            <person name="Pan J."/>
            <person name="Luo Z.H."/>
            <person name="Li M."/>
        </authorList>
    </citation>
    <scope>NUCLEOTIDE SEQUENCE [LARGE SCALE GENOMIC DNA]</scope>
    <source>
        <strain evidence="2">SpSt-780</strain>
    </source>
</reference>
<name>A0A7C4UGM4_UNCW3</name>
<keyword evidence="1" id="KW-0472">Membrane</keyword>
<gene>
    <name evidence="2" type="ORF">ENV67_06395</name>
</gene>
<proteinExistence type="predicted"/>
<keyword evidence="1" id="KW-1133">Transmembrane helix</keyword>
<protein>
    <recommendedName>
        <fullName evidence="3">ECF transporter S component</fullName>
    </recommendedName>
</protein>
<feature type="transmembrane region" description="Helical" evidence="1">
    <location>
        <begin position="36"/>
        <end position="63"/>
    </location>
</feature>
<sequence length="165" mass="18370">MKRYSKLTTIVLMTALAISSGYLLSFLPNVELVLPIIFISGFITGISGGAITGFLTFIIYGYFNPYGPSPIYLLLSQCIGGGISGVFGGIYKRLRDNIFLCGLFGFFLTFIYDLITTITGFFLFPTKQTFFAYIISGIIFYIIHLLSATAIFTIIIYPLTRRLKI</sequence>
<evidence type="ECO:0000256" key="1">
    <source>
        <dbReference type="SAM" id="Phobius"/>
    </source>
</evidence>
<keyword evidence="1" id="KW-0812">Transmembrane</keyword>
<feature type="transmembrane region" description="Helical" evidence="1">
    <location>
        <begin position="6"/>
        <end position="24"/>
    </location>
</feature>